<evidence type="ECO:0000259" key="8">
    <source>
        <dbReference type="Pfam" id="PF11699"/>
    </source>
</evidence>
<evidence type="ECO:0000256" key="6">
    <source>
        <dbReference type="ARBA" id="ARBA00075033"/>
    </source>
</evidence>
<dbReference type="GO" id="GO:0051382">
    <property type="term" value="P:kinetochore assembly"/>
    <property type="evidence" value="ECO:0007669"/>
    <property type="project" value="InterPro"/>
</dbReference>
<dbReference type="InterPro" id="IPR025974">
    <property type="entry name" value="Mif2/CENP-C_cupin"/>
</dbReference>
<dbReference type="GO" id="GO:0051315">
    <property type="term" value="P:attachment of mitotic spindle microtubules to kinetochore"/>
    <property type="evidence" value="ECO:0007669"/>
    <property type="project" value="TreeGrafter"/>
</dbReference>
<feature type="region of interest" description="Disordered" evidence="7">
    <location>
        <begin position="1"/>
        <end position="84"/>
    </location>
</feature>
<gene>
    <name evidence="10" type="ORF">TD95_001625</name>
</gene>
<dbReference type="CDD" id="cd06993">
    <property type="entry name" value="cupin_CENP-C_C"/>
    <property type="match status" value="1"/>
</dbReference>
<dbReference type="InterPro" id="IPR011051">
    <property type="entry name" value="RmlC_Cupin_sf"/>
</dbReference>
<comment type="function">
    <text evidence="5">Component of the kinetochore, a multiprotein complex that assembles on centromeric DNA and attaches chromosomes to spindle microtubules, mediating chromosome segregation and sister chromatid segregation during meiosis and mitosis. Component of the inner kinetochore constitutive centromere-associated network (CCAN), which serves as a structural platform for outer kinetochore assembly.</text>
</comment>
<dbReference type="Pfam" id="PF11699">
    <property type="entry name" value="CENP-C_C"/>
    <property type="match status" value="1"/>
</dbReference>
<feature type="domain" description="Mif2/CENP-C cupin" evidence="8">
    <location>
        <begin position="587"/>
        <end position="671"/>
    </location>
</feature>
<dbReference type="GO" id="GO:0019237">
    <property type="term" value="F:centromeric DNA binding"/>
    <property type="evidence" value="ECO:0007669"/>
    <property type="project" value="InterPro"/>
</dbReference>
<dbReference type="SUPFAM" id="SSF51182">
    <property type="entry name" value="RmlC-like cupins"/>
    <property type="match status" value="1"/>
</dbReference>
<dbReference type="AlphaFoldDB" id="A0A0F4Z992"/>
<accession>A0A0F4Z992</accession>
<dbReference type="PANTHER" id="PTHR16684">
    <property type="entry name" value="CENTROMERE PROTEIN C"/>
    <property type="match status" value="1"/>
</dbReference>
<dbReference type="Pfam" id="PF15624">
    <property type="entry name" value="Mif2_N"/>
    <property type="match status" value="1"/>
</dbReference>
<dbReference type="OrthoDB" id="1939643at2759"/>
<feature type="region of interest" description="Disordered" evidence="7">
    <location>
        <begin position="210"/>
        <end position="428"/>
    </location>
</feature>
<feature type="compositionally biased region" description="Low complexity" evidence="7">
    <location>
        <begin position="303"/>
        <end position="320"/>
    </location>
</feature>
<sequence length="688" mass="74694">MSHARSARRQTQQVFELGQAGRKTGVTLRDNGQRDEHGLQPLDGLFSSPLKPDGSTPRVERSMGEQDMDIDDASSPGPSTVIRNRRSGSTAFAIARSPMHTSLGSPAVKNPRLSARMSPQVTSKNTSSLFAHDSPTLPVPSVVPNKSTFNGKQITVTRNLFAAPKPTLAAQRKNAAAGSAANGKKSLLHPFMSDSDDNDDNILQPQADVDIVDESMQMIKESIQSSDAPQVPDDDEDDVRPVRRSNRTPRNATNKPDPAKPTSNKRLRNPEPDNEDDQSGSDSDISNTPVRLPSPKVPRTAKSRNASSTAAAAAATASSQAEKKLKPAQTPAHPPKSKPRTKPSPAQAQTRKARAPPLKQKTSTTAKPKPFARRNVQLKTLASTSDDDDDEGHENDDNDYDNNYADADKSLIAAHRGPPPPKRRGLMSVHTNPNAILTTRSGRSSFRPLQFWKGEHVQISTEAVPDVSGKGAFVMPKVKDIVRVADDEDAAPLRKRRRARPAKTTRQGASADSRAASPLTTPAAPGHAEPQERWERYPGVVEGDVVLWTHDHDEHPPGPDDEVGIVTEQLALSSSAVETREIKDATFRYAKTMSLGFMGSGIVDLPPGSEKRPKNSRRMQLVFFVAYGKVKVTIHDNEFRIGAGGQFFVPRGNYYSIANDYDGPARIFFAQACEVEMAQEGGAEDEGE</sequence>
<organism evidence="10 11">
    <name type="scientific">Thielaviopsis punctulata</name>
    <dbReference type="NCBI Taxonomy" id="72032"/>
    <lineage>
        <taxon>Eukaryota</taxon>
        <taxon>Fungi</taxon>
        <taxon>Dikarya</taxon>
        <taxon>Ascomycota</taxon>
        <taxon>Pezizomycotina</taxon>
        <taxon>Sordariomycetes</taxon>
        <taxon>Hypocreomycetidae</taxon>
        <taxon>Microascales</taxon>
        <taxon>Ceratocystidaceae</taxon>
        <taxon>Thielaviopsis</taxon>
    </lineage>
</organism>
<proteinExistence type="inferred from homology"/>
<feature type="region of interest" description="Disordered" evidence="7">
    <location>
        <begin position="489"/>
        <end position="536"/>
    </location>
</feature>
<dbReference type="GO" id="GO:0000776">
    <property type="term" value="C:kinetochore"/>
    <property type="evidence" value="ECO:0007669"/>
    <property type="project" value="InterPro"/>
</dbReference>
<evidence type="ECO:0000256" key="2">
    <source>
        <dbReference type="ARBA" id="ARBA00010291"/>
    </source>
</evidence>
<dbReference type="InterPro" id="IPR014710">
    <property type="entry name" value="RmlC-like_jellyroll"/>
</dbReference>
<feature type="compositionally biased region" description="Acidic residues" evidence="7">
    <location>
        <begin position="385"/>
        <end position="400"/>
    </location>
</feature>
<evidence type="ECO:0000256" key="7">
    <source>
        <dbReference type="SAM" id="MobiDB-lite"/>
    </source>
</evidence>
<evidence type="ECO:0000256" key="5">
    <source>
        <dbReference type="ARBA" id="ARBA00057947"/>
    </source>
</evidence>
<dbReference type="Proteomes" id="UP000033483">
    <property type="component" value="Unassembled WGS sequence"/>
</dbReference>
<reference evidence="10 11" key="1">
    <citation type="submission" date="2015-03" db="EMBL/GenBank/DDBJ databases">
        <authorList>
            <person name="Radwan O."/>
            <person name="Al-Naeli F.A."/>
            <person name="Rendon G.A."/>
            <person name="Fields C."/>
        </authorList>
    </citation>
    <scope>NUCLEOTIDE SEQUENCE [LARGE SCALE GENOMIC DNA]</scope>
    <source>
        <strain evidence="10">CR-DP1</strain>
    </source>
</reference>
<evidence type="ECO:0000256" key="4">
    <source>
        <dbReference type="ARBA" id="ARBA00023242"/>
    </source>
</evidence>
<name>A0A0F4Z992_9PEZI</name>
<dbReference type="InterPro" id="IPR028929">
    <property type="entry name" value="Mif2_N"/>
</dbReference>
<dbReference type="GO" id="GO:0005634">
    <property type="term" value="C:nucleus"/>
    <property type="evidence" value="ECO:0007669"/>
    <property type="project" value="UniProtKB-SubCell"/>
</dbReference>
<comment type="caution">
    <text evidence="10">The sequence shown here is derived from an EMBL/GenBank/DDBJ whole genome shotgun (WGS) entry which is preliminary data.</text>
</comment>
<dbReference type="PANTHER" id="PTHR16684:SF11">
    <property type="entry name" value="CENTROMERE PROTEIN C"/>
    <property type="match status" value="1"/>
</dbReference>
<evidence type="ECO:0000313" key="11">
    <source>
        <dbReference type="Proteomes" id="UP000033483"/>
    </source>
</evidence>
<feature type="domain" description="Mif2 N-terminal" evidence="9">
    <location>
        <begin position="14"/>
        <end position="119"/>
    </location>
</feature>
<evidence type="ECO:0000259" key="9">
    <source>
        <dbReference type="Pfam" id="PF15624"/>
    </source>
</evidence>
<protein>
    <recommendedName>
        <fullName evidence="6">CENP-C homolog</fullName>
    </recommendedName>
</protein>
<keyword evidence="11" id="KW-1185">Reference proteome</keyword>
<feature type="compositionally biased region" description="Polar residues" evidence="7">
    <location>
        <begin position="280"/>
        <end position="289"/>
    </location>
</feature>
<keyword evidence="3" id="KW-0238">DNA-binding</keyword>
<comment type="subcellular location">
    <subcellularLocation>
        <location evidence="1">Nucleus</location>
    </subcellularLocation>
</comment>
<dbReference type="GO" id="GO:0051455">
    <property type="term" value="P:spindle attachment to meiosis I kinetochore"/>
    <property type="evidence" value="ECO:0007669"/>
    <property type="project" value="TreeGrafter"/>
</dbReference>
<evidence type="ECO:0000256" key="3">
    <source>
        <dbReference type="ARBA" id="ARBA00023125"/>
    </source>
</evidence>
<dbReference type="InterPro" id="IPR028386">
    <property type="entry name" value="CENP-C/Mif2/cnp3"/>
</dbReference>
<evidence type="ECO:0000256" key="1">
    <source>
        <dbReference type="ARBA" id="ARBA00004123"/>
    </source>
</evidence>
<feature type="compositionally biased region" description="Basic residues" evidence="7">
    <location>
        <begin position="493"/>
        <end position="503"/>
    </location>
</feature>
<dbReference type="FunFam" id="2.60.120.10:FF:000033">
    <property type="entry name" value="Centromere protein C 1"/>
    <property type="match status" value="1"/>
</dbReference>
<dbReference type="EMBL" id="LAEV01002045">
    <property type="protein sequence ID" value="KKA26666.1"/>
    <property type="molecule type" value="Genomic_DNA"/>
</dbReference>
<evidence type="ECO:0000313" key="10">
    <source>
        <dbReference type="EMBL" id="KKA26666.1"/>
    </source>
</evidence>
<keyword evidence="4" id="KW-0539">Nucleus</keyword>
<dbReference type="Gene3D" id="2.60.120.10">
    <property type="entry name" value="Jelly Rolls"/>
    <property type="match status" value="1"/>
</dbReference>
<comment type="similarity">
    <text evidence="2">Belongs to the CENP-C/MIF2 family.</text>
</comment>